<sequence>MSIVADRIKVILDRKKWSKNDLDVSWVQLSKLLVIKNQLIVIIKGNTINEPVWAKIENLKEMNGELVLYYDGEFETVLTKDEYDEYKEYIGKEEWEALFSLDSLKKLSEMNMIDDKGFYLEMHANMSKTENTEDMLKYEEVYKELILK</sequence>
<evidence type="ECO:0000313" key="1">
    <source>
        <dbReference type="EMBL" id="GKU25440.1"/>
    </source>
</evidence>
<name>A0A9W6DAJ7_9CLOT</name>
<dbReference type="Proteomes" id="UP001057868">
    <property type="component" value="Unassembled WGS sequence"/>
</dbReference>
<protein>
    <submittedName>
        <fullName evidence="1">Uncharacterized protein</fullName>
    </submittedName>
</protein>
<proteinExistence type="predicted"/>
<dbReference type="RefSeq" id="WP_261852404.1">
    <property type="nucleotide sequence ID" value="NZ_BQXY01000003.1"/>
</dbReference>
<reference evidence="1" key="1">
    <citation type="journal article" date="2023" name="Int. J. Syst. Evol. Microbiol.">
        <title>&lt;i&gt;Clostridium folliculivorans&lt;/i&gt; sp. nov., isolated from soil samples of an organic paddy in Japan.</title>
        <authorList>
            <person name="Tazawa J."/>
            <person name="Kobayashi H."/>
            <person name="Tanizawa Y."/>
            <person name="Uchino A."/>
            <person name="Tanaka F."/>
            <person name="Urashima Y."/>
            <person name="Miura S."/>
            <person name="Sakamoto M."/>
            <person name="Ohkuma M."/>
            <person name="Tohno M."/>
        </authorList>
    </citation>
    <scope>NUCLEOTIDE SEQUENCE</scope>
    <source>
        <strain evidence="1">D1-1</strain>
    </source>
</reference>
<dbReference type="EMBL" id="BQXY01000003">
    <property type="protein sequence ID" value="GKU25440.1"/>
    <property type="molecule type" value="Genomic_DNA"/>
</dbReference>
<dbReference type="AlphaFoldDB" id="A0A9W6DAJ7"/>
<evidence type="ECO:0000313" key="2">
    <source>
        <dbReference type="Proteomes" id="UP001057868"/>
    </source>
</evidence>
<comment type="caution">
    <text evidence="1">The sequence shown here is derived from an EMBL/GenBank/DDBJ whole genome shotgun (WGS) entry which is preliminary data.</text>
</comment>
<accession>A0A9W6DAJ7</accession>
<organism evidence="1 2">
    <name type="scientific">Clostridium folliculivorans</name>
    <dbReference type="NCBI Taxonomy" id="2886038"/>
    <lineage>
        <taxon>Bacteria</taxon>
        <taxon>Bacillati</taxon>
        <taxon>Bacillota</taxon>
        <taxon>Clostridia</taxon>
        <taxon>Eubacteriales</taxon>
        <taxon>Clostridiaceae</taxon>
        <taxon>Clostridium</taxon>
    </lineage>
</organism>
<gene>
    <name evidence="1" type="ORF">CFOLD11_22660</name>
</gene>
<keyword evidence="2" id="KW-1185">Reference proteome</keyword>